<organism evidence="1">
    <name type="scientific">Pseudomonas phage Cygsa01</name>
    <dbReference type="NCBI Taxonomy" id="3138529"/>
    <lineage>
        <taxon>Viruses</taxon>
    </lineage>
</organism>
<gene>
    <name evidence="1" type="ORF">Cygsa01_00128</name>
</gene>
<protein>
    <submittedName>
        <fullName evidence="1">Uncharacterized protein</fullName>
    </submittedName>
</protein>
<dbReference type="EMBL" id="PP179332">
    <property type="protein sequence ID" value="XAI71174.1"/>
    <property type="molecule type" value="Genomic_DNA"/>
</dbReference>
<evidence type="ECO:0000313" key="1">
    <source>
        <dbReference type="EMBL" id="XAI71174.1"/>
    </source>
</evidence>
<name>A0AAU6W4Y2_9VIRU</name>
<proteinExistence type="predicted"/>
<sequence>MALNWETMGIWFFDRKADHMYTIKGMSDDGIAPLSHDDRKAMAKRVTAALNGEDKTVTNVREKIKKAAEQSQAVFNGGGGTIHEAIDYFEQVLLGEFIE</sequence>
<reference evidence="1" key="1">
    <citation type="journal article" date="2024" name="J. Gen. Virol.">
        <title>Novel phages of Pseudomonas syringae unveil numerous potential auxiliary metabolic genes.</title>
        <authorList>
            <person name="Feltin C."/>
            <person name="Garneau J.R."/>
            <person name="Morris C.E."/>
            <person name="Berard A."/>
            <person name="Torres-Barcelo C."/>
        </authorList>
    </citation>
    <scope>NUCLEOTIDE SEQUENCE</scope>
</reference>
<accession>A0AAU6W4Y2</accession>